<keyword evidence="4" id="KW-1185">Reference proteome</keyword>
<organism evidence="3 4">
    <name type="scientific">Brevibacterium marinum</name>
    <dbReference type="NCBI Taxonomy" id="418643"/>
    <lineage>
        <taxon>Bacteria</taxon>
        <taxon>Bacillati</taxon>
        <taxon>Actinomycetota</taxon>
        <taxon>Actinomycetes</taxon>
        <taxon>Micrococcales</taxon>
        <taxon>Brevibacteriaceae</taxon>
        <taxon>Brevibacterium</taxon>
    </lineage>
</organism>
<dbReference type="Gene3D" id="3.40.1610.10">
    <property type="entry name" value="CV3147-like domain"/>
    <property type="match status" value="1"/>
</dbReference>
<evidence type="ECO:0000259" key="2">
    <source>
        <dbReference type="Pfam" id="PF20906"/>
    </source>
</evidence>
<keyword evidence="1" id="KW-0472">Membrane</keyword>
<feature type="domain" description="S-Me-THD-like C-terminal" evidence="2">
    <location>
        <begin position="19"/>
        <end position="189"/>
    </location>
</feature>
<evidence type="ECO:0000313" key="3">
    <source>
        <dbReference type="EMBL" id="NJC57047.1"/>
    </source>
</evidence>
<dbReference type="EMBL" id="JAATJN010000001">
    <property type="protein sequence ID" value="NJC57047.1"/>
    <property type="molecule type" value="Genomic_DNA"/>
</dbReference>
<keyword evidence="1" id="KW-1133">Transmembrane helix</keyword>
<accession>A0A846S8A5</accession>
<sequence length="192" mass="20534">MSLVSPSRDVAVLKDGSPRRLEAMLSAIVSSMGGAAALAVYPVLAAELRQIGMGSSLSHCLDIGRAFRRNMHRKTTELTELIGGQLVAEGVVEEVRNGDLSSLTVVNDLRRSAARIDFMDEFLAVTVDGTSVASTPKIIIVVDRTTNRPLRCDEVTRGLSVVVSTLPTIHEWPEGALSLVGPEAFGMDMGED</sequence>
<dbReference type="InterPro" id="IPR048350">
    <property type="entry name" value="S-Me-THD-like_C"/>
</dbReference>
<name>A0A846S8A5_9MICO</name>
<dbReference type="AlphaFoldDB" id="A0A846S8A5"/>
<dbReference type="Proteomes" id="UP000576792">
    <property type="component" value="Unassembled WGS sequence"/>
</dbReference>
<protein>
    <submittedName>
        <fullName evidence="3">DUF917 family protein</fullName>
    </submittedName>
</protein>
<keyword evidence="1" id="KW-0812">Transmembrane</keyword>
<reference evidence="3 4" key="1">
    <citation type="submission" date="2020-03" db="EMBL/GenBank/DDBJ databases">
        <title>Sequencing the genomes of 1000 actinobacteria strains.</title>
        <authorList>
            <person name="Klenk H.-P."/>
        </authorList>
    </citation>
    <scope>NUCLEOTIDE SEQUENCE [LARGE SCALE GENOMIC DNA]</scope>
    <source>
        <strain evidence="3 4">DSM 18964</strain>
    </source>
</reference>
<feature type="transmembrane region" description="Helical" evidence="1">
    <location>
        <begin position="23"/>
        <end position="44"/>
    </location>
</feature>
<evidence type="ECO:0000256" key="1">
    <source>
        <dbReference type="SAM" id="Phobius"/>
    </source>
</evidence>
<proteinExistence type="predicted"/>
<dbReference type="InterPro" id="IPR027479">
    <property type="entry name" value="S-Me-THD_N_sf"/>
</dbReference>
<evidence type="ECO:0000313" key="4">
    <source>
        <dbReference type="Proteomes" id="UP000576792"/>
    </source>
</evidence>
<dbReference type="Pfam" id="PF20906">
    <property type="entry name" value="S-Me-THD_C"/>
    <property type="match status" value="1"/>
</dbReference>
<comment type="caution">
    <text evidence="3">The sequence shown here is derived from an EMBL/GenBank/DDBJ whole genome shotgun (WGS) entry which is preliminary data.</text>
</comment>
<dbReference type="SUPFAM" id="SSF160991">
    <property type="entry name" value="CV3147-like"/>
    <property type="match status" value="1"/>
</dbReference>
<gene>
    <name evidence="3" type="ORF">BKA07_002082</name>
</gene>